<dbReference type="Proteomes" id="UP000284531">
    <property type="component" value="Unassembled WGS sequence"/>
</dbReference>
<sequence>MVPGTTILSREMIYKKVLDCAFRVHTALGPGLLESAYEECLYYELCQEGLKVEKQKALPLVYKDVKLESGYRLDLLVENSVIVEIKSVETLNDVHLAQILTYLKLSKCKLGLLVNFNVKSLKLGIRRVIF</sequence>
<gene>
    <name evidence="1" type="ORF">BXY64_0610</name>
</gene>
<dbReference type="EMBL" id="RAPQ01000008">
    <property type="protein sequence ID" value="RKE03604.1"/>
    <property type="molecule type" value="Genomic_DNA"/>
</dbReference>
<name>A0A419X758_9BACT</name>
<dbReference type="RefSeq" id="WP_245996579.1">
    <property type="nucleotide sequence ID" value="NZ_RAPQ01000008.1"/>
</dbReference>
<organism evidence="1 2">
    <name type="scientific">Marinifilum flexuosum</name>
    <dbReference type="NCBI Taxonomy" id="1117708"/>
    <lineage>
        <taxon>Bacteria</taxon>
        <taxon>Pseudomonadati</taxon>
        <taxon>Bacteroidota</taxon>
        <taxon>Bacteroidia</taxon>
        <taxon>Marinilabiliales</taxon>
        <taxon>Marinifilaceae</taxon>
    </lineage>
</organism>
<reference evidence="1 2" key="1">
    <citation type="submission" date="2018-09" db="EMBL/GenBank/DDBJ databases">
        <title>Genomic Encyclopedia of Archaeal and Bacterial Type Strains, Phase II (KMG-II): from individual species to whole genera.</title>
        <authorList>
            <person name="Goeker M."/>
        </authorList>
    </citation>
    <scope>NUCLEOTIDE SEQUENCE [LARGE SCALE GENOMIC DNA]</scope>
    <source>
        <strain evidence="1 2">DSM 21950</strain>
    </source>
</reference>
<protein>
    <submittedName>
        <fullName evidence="1">GxxExxY protein</fullName>
    </submittedName>
</protein>
<dbReference type="NCBIfam" id="TIGR04256">
    <property type="entry name" value="GxxExxY"/>
    <property type="match status" value="1"/>
</dbReference>
<evidence type="ECO:0000313" key="2">
    <source>
        <dbReference type="Proteomes" id="UP000284531"/>
    </source>
</evidence>
<accession>A0A419X758</accession>
<keyword evidence="2" id="KW-1185">Reference proteome</keyword>
<dbReference type="Pfam" id="PF13366">
    <property type="entry name" value="PDDEXK_3"/>
    <property type="match status" value="1"/>
</dbReference>
<evidence type="ECO:0000313" key="1">
    <source>
        <dbReference type="EMBL" id="RKE03604.1"/>
    </source>
</evidence>
<dbReference type="InterPro" id="IPR026350">
    <property type="entry name" value="GxxExxY"/>
</dbReference>
<comment type="caution">
    <text evidence="1">The sequence shown here is derived from an EMBL/GenBank/DDBJ whole genome shotgun (WGS) entry which is preliminary data.</text>
</comment>
<proteinExistence type="predicted"/>
<dbReference type="AlphaFoldDB" id="A0A419X758"/>